<dbReference type="Gene3D" id="3.40.50.300">
    <property type="entry name" value="P-loop containing nucleotide triphosphate hydrolases"/>
    <property type="match status" value="1"/>
</dbReference>
<dbReference type="STRING" id="1802619.A2797_01470"/>
<gene>
    <name evidence="3" type="ORF">A2797_01470</name>
</gene>
<dbReference type="InterPro" id="IPR051162">
    <property type="entry name" value="T4SS_component"/>
</dbReference>
<dbReference type="Gene3D" id="1.10.8.730">
    <property type="match status" value="1"/>
</dbReference>
<accession>A0A1F4VCQ3</accession>
<feature type="compositionally biased region" description="Pro residues" evidence="1">
    <location>
        <begin position="613"/>
        <end position="630"/>
    </location>
</feature>
<proteinExistence type="predicted"/>
<dbReference type="SUPFAM" id="SSF52540">
    <property type="entry name" value="P-loop containing nucleoside triphosphate hydrolases"/>
    <property type="match status" value="1"/>
</dbReference>
<dbReference type="NCBIfam" id="NF045971">
    <property type="entry name" value="conju_CD1110"/>
    <property type="match status" value="1"/>
</dbReference>
<reference evidence="3 4" key="1">
    <citation type="journal article" date="2016" name="Nat. Commun.">
        <title>Thousands of microbial genomes shed light on interconnected biogeochemical processes in an aquifer system.</title>
        <authorList>
            <person name="Anantharaman K."/>
            <person name="Brown C.T."/>
            <person name="Hug L.A."/>
            <person name="Sharon I."/>
            <person name="Castelle C.J."/>
            <person name="Probst A.J."/>
            <person name="Thomas B.C."/>
            <person name="Singh A."/>
            <person name="Wilkins M.J."/>
            <person name="Karaoz U."/>
            <person name="Brodie E.L."/>
            <person name="Williams K.H."/>
            <person name="Hubbard S.S."/>
            <person name="Banfield J.F."/>
        </authorList>
    </citation>
    <scope>NUCLEOTIDE SEQUENCE [LARGE SCALE GENOMIC DNA]</scope>
</reference>
<dbReference type="Proteomes" id="UP000179005">
    <property type="component" value="Unassembled WGS sequence"/>
</dbReference>
<organism evidence="3 4">
    <name type="scientific">candidate division WWE3 bacterium RIFCSPHIGHO2_01_FULL_48_15</name>
    <dbReference type="NCBI Taxonomy" id="1802619"/>
    <lineage>
        <taxon>Bacteria</taxon>
        <taxon>Katanobacteria</taxon>
    </lineage>
</organism>
<name>A0A1F4VCQ3_UNCKA</name>
<dbReference type="PANTHER" id="PTHR30121:SF11">
    <property type="entry name" value="AAA+ ATPASE DOMAIN-CONTAINING PROTEIN"/>
    <property type="match status" value="1"/>
</dbReference>
<dbReference type="EMBL" id="MEVC01000018">
    <property type="protein sequence ID" value="OGC54720.1"/>
    <property type="molecule type" value="Genomic_DNA"/>
</dbReference>
<comment type="caution">
    <text evidence="3">The sequence shown here is derived from an EMBL/GenBank/DDBJ whole genome shotgun (WGS) entry which is preliminary data.</text>
</comment>
<dbReference type="PANTHER" id="PTHR30121">
    <property type="entry name" value="UNCHARACTERIZED PROTEIN YJGR-RELATED"/>
    <property type="match status" value="1"/>
</dbReference>
<evidence type="ECO:0000313" key="3">
    <source>
        <dbReference type="EMBL" id="OGC54720.1"/>
    </source>
</evidence>
<feature type="domain" description="TraG P-loop" evidence="2">
    <location>
        <begin position="257"/>
        <end position="373"/>
    </location>
</feature>
<dbReference type="Pfam" id="PF19044">
    <property type="entry name" value="P-loop_TraG"/>
    <property type="match status" value="2"/>
</dbReference>
<dbReference type="InterPro" id="IPR027417">
    <property type="entry name" value="P-loop_NTPase"/>
</dbReference>
<feature type="region of interest" description="Disordered" evidence="1">
    <location>
        <begin position="606"/>
        <end position="630"/>
    </location>
</feature>
<sequence>MMDSTSAPQAASPYAPQPTGTGTTLPAMAAALAGGQLSVLDIIAPPSLDVDFNYLKIGDTYLRTLFVSGYPRFVGANWLSPIINFDHTLTLSMFYYPVEARGVLDDLRRKIGEMEATIQEAQQGGRVIDPVVSAALEDARVLQEQLVKGVERFFQFSFYITIPADSLDELNAVTKRVESTLGSLLLLSRHATLRMEEAFQSTIPVCLDKLRILRNMDTTSLATTFPLTSSELTANEGILYGINEHNGSLIIFDRFSLENANSVVFAKSGAGKSYMVKLEALRSLMFGTEVIVIDPEKEYETLAQAIGGEYISFSPNSPAKINPFDLSGTYEEGENELALKILSLHTLFKVIMGELTPSEDALLDRVLLETYARRGITQDPATHTKPAPVMADLYEVLKVTPEGIPLADRIEQYVTGSLKGIFDQPSTVDIRNTFTVFSTRDLEDKIRPVAMYIILDFIWTRIRREIKKRILIVDEAWYLMQHPDSATFIYSIAKRARKYYLGLTTITQDVADFLRSDYGKAIVTNSSIQILLKQHPAAIDEVVKVFYLSEGEKHLLLAANVGEGLFFAGPNHVAMQIVASTDEHPLVTSSPREIIAIKKKLEEEAREKGLPLEGPPIAPGAPGPKPTPTS</sequence>
<evidence type="ECO:0000259" key="2">
    <source>
        <dbReference type="Pfam" id="PF19044"/>
    </source>
</evidence>
<dbReference type="InterPro" id="IPR043964">
    <property type="entry name" value="P-loop_TraG"/>
</dbReference>
<dbReference type="AlphaFoldDB" id="A0A1F4VCQ3"/>
<feature type="domain" description="TraG P-loop" evidence="2">
    <location>
        <begin position="432"/>
        <end position="561"/>
    </location>
</feature>
<evidence type="ECO:0000256" key="1">
    <source>
        <dbReference type="SAM" id="MobiDB-lite"/>
    </source>
</evidence>
<protein>
    <recommendedName>
        <fullName evidence="2">TraG P-loop domain-containing protein</fullName>
    </recommendedName>
</protein>
<evidence type="ECO:0000313" key="4">
    <source>
        <dbReference type="Proteomes" id="UP000179005"/>
    </source>
</evidence>
<dbReference type="CDD" id="cd01127">
    <property type="entry name" value="TrwB_TraG_TraD_VirD4"/>
    <property type="match status" value="1"/>
</dbReference>